<feature type="active site" description="Tele-phosphohistidine intermediate" evidence="6">
    <location>
        <position position="8"/>
    </location>
</feature>
<name>B5YA27_COPPD</name>
<dbReference type="EMBL" id="CP001145">
    <property type="protein sequence ID" value="ACI17176.1"/>
    <property type="molecule type" value="Genomic_DNA"/>
</dbReference>
<keyword evidence="3" id="KW-0312">Gluconeogenesis</keyword>
<dbReference type="PANTHER" id="PTHR11931">
    <property type="entry name" value="PHOSPHOGLYCERATE MUTASE"/>
    <property type="match status" value="1"/>
</dbReference>
<protein>
    <recommendedName>
        <fullName evidence="2">phosphoglycerate mutase (2,3-diphosphoglycerate-dependent)</fullName>
        <ecNumber evidence="2">5.4.2.11</ecNumber>
    </recommendedName>
</protein>
<dbReference type="InterPro" id="IPR013078">
    <property type="entry name" value="His_Pase_superF_clade-1"/>
</dbReference>
<evidence type="ECO:0000256" key="1">
    <source>
        <dbReference type="ARBA" id="ARBA00006717"/>
    </source>
</evidence>
<proteinExistence type="inferred from homology"/>
<reference evidence="8 9" key="2">
    <citation type="journal article" date="2014" name="Genome Announc.">
        <title>Complete Genome Sequence of Coprothermobacter proteolyticus DSM 5265.</title>
        <authorList>
            <person name="Alexiev A."/>
            <person name="Coil D.A."/>
            <person name="Badger J.H."/>
            <person name="Enticknap J."/>
            <person name="Ward N."/>
            <person name="Robb F.T."/>
            <person name="Eisen J.A."/>
        </authorList>
    </citation>
    <scope>NUCLEOTIDE SEQUENCE [LARGE SCALE GENOMIC DNA]</scope>
    <source>
        <strain evidence="9">ATCC 35245 / DSM 5265 / OCM 4 / BT</strain>
    </source>
</reference>
<dbReference type="RefSeq" id="WP_012543828.1">
    <property type="nucleotide sequence ID" value="NC_011295.1"/>
</dbReference>
<accession>B5YA27</accession>
<evidence type="ECO:0000256" key="6">
    <source>
        <dbReference type="PIRSR" id="PIRSR613078-1"/>
    </source>
</evidence>
<dbReference type="SMART" id="SM00855">
    <property type="entry name" value="PGAM"/>
    <property type="match status" value="1"/>
</dbReference>
<dbReference type="InterPro" id="IPR005952">
    <property type="entry name" value="Phosphogly_mut1"/>
</dbReference>
<dbReference type="STRING" id="309798.COPRO5265_1323"/>
<dbReference type="AlphaFoldDB" id="B5YA27"/>
<dbReference type="InterPro" id="IPR029033">
    <property type="entry name" value="His_PPase_superfam"/>
</dbReference>
<keyword evidence="5" id="KW-0413">Isomerase</keyword>
<dbReference type="Proteomes" id="UP000001732">
    <property type="component" value="Chromosome"/>
</dbReference>
<dbReference type="eggNOG" id="COG0406">
    <property type="taxonomic scope" value="Bacteria"/>
</dbReference>
<dbReference type="GO" id="GO:0006096">
    <property type="term" value="P:glycolytic process"/>
    <property type="evidence" value="ECO:0007669"/>
    <property type="project" value="UniProtKB-KW"/>
</dbReference>
<evidence type="ECO:0000256" key="7">
    <source>
        <dbReference type="PIRSR" id="PIRSR613078-2"/>
    </source>
</evidence>
<dbReference type="HOGENOM" id="CLU_033323_8_4_9"/>
<dbReference type="Gene3D" id="3.40.50.1240">
    <property type="entry name" value="Phosphoglycerate mutase-like"/>
    <property type="match status" value="1"/>
</dbReference>
<dbReference type="Pfam" id="PF00300">
    <property type="entry name" value="His_Phos_1"/>
    <property type="match status" value="1"/>
</dbReference>
<feature type="active site" description="Proton donor/acceptor" evidence="6">
    <location>
        <position position="81"/>
    </location>
</feature>
<reference evidence="9" key="1">
    <citation type="submission" date="2008-08" db="EMBL/GenBank/DDBJ databases">
        <title>The complete genome sequence of Coprothermobacter proteolyticus strain ATCC 5245 / DSM 5265 / BT.</title>
        <authorList>
            <person name="Dodson R.J."/>
            <person name="Durkin A.S."/>
            <person name="Wu M."/>
            <person name="Eisen J."/>
            <person name="Sutton G."/>
        </authorList>
    </citation>
    <scope>NUCLEOTIDE SEQUENCE [LARGE SCALE GENOMIC DNA]</scope>
    <source>
        <strain evidence="9">ATCC 35245 / DSM 5265 / OCM 4 / BT</strain>
    </source>
</reference>
<dbReference type="GO" id="GO:0006094">
    <property type="term" value="P:gluconeogenesis"/>
    <property type="evidence" value="ECO:0007669"/>
    <property type="project" value="UniProtKB-KW"/>
</dbReference>
<dbReference type="CDD" id="cd07067">
    <property type="entry name" value="HP_PGM_like"/>
    <property type="match status" value="1"/>
</dbReference>
<gene>
    <name evidence="8" type="ordered locus">COPRO5265_1323</name>
</gene>
<dbReference type="OrthoDB" id="9782128at2"/>
<keyword evidence="9" id="KW-1185">Reference proteome</keyword>
<organism evidence="8 9">
    <name type="scientific">Coprothermobacter proteolyticus (strain ATCC 35245 / DSM 5265 / OCM 4 / BT)</name>
    <dbReference type="NCBI Taxonomy" id="309798"/>
    <lineage>
        <taxon>Bacteria</taxon>
        <taxon>Pseudomonadati</taxon>
        <taxon>Coprothermobacterota</taxon>
        <taxon>Coprothermobacteria</taxon>
        <taxon>Coprothermobacterales</taxon>
        <taxon>Coprothermobacteraceae</taxon>
        <taxon>Coprothermobacter</taxon>
    </lineage>
</organism>
<evidence type="ECO:0000256" key="5">
    <source>
        <dbReference type="ARBA" id="ARBA00023235"/>
    </source>
</evidence>
<sequence>MKIFLLRHPETDWNGEWRFQGRTDIPVSKKGKEALEKALPVLCKLPIDIIYTSPLQRARIVAEMINERTGIPFEVDERIIEANCGEWEGRKVPELMKEEPDFMAKWWANPYAVPIPGGESYQDVEKRTSALLQEIIAKNTNALLVSHGIAITTMLRYILELPYEKTSILRIENLGLAKIEVDDFGKGFVISNPAGILDLLSFPL</sequence>
<comment type="similarity">
    <text evidence="1">Belongs to the phosphoglycerate mutase family. BPG-dependent PGAM subfamily.</text>
</comment>
<dbReference type="EC" id="5.4.2.11" evidence="2"/>
<evidence type="ECO:0000313" key="9">
    <source>
        <dbReference type="Proteomes" id="UP000001732"/>
    </source>
</evidence>
<dbReference type="KEGG" id="cpo:COPRO5265_1323"/>
<feature type="binding site" evidence="7">
    <location>
        <position position="57"/>
    </location>
    <ligand>
        <name>substrate</name>
    </ligand>
</feature>
<feature type="binding site" evidence="7">
    <location>
        <begin position="7"/>
        <end position="14"/>
    </location>
    <ligand>
        <name>substrate</name>
    </ligand>
</feature>
<keyword evidence="4" id="KW-0324">Glycolysis</keyword>
<dbReference type="PIRSF" id="PIRSF000709">
    <property type="entry name" value="6PFK_2-Ptase"/>
    <property type="match status" value="1"/>
</dbReference>
<evidence type="ECO:0000256" key="4">
    <source>
        <dbReference type="ARBA" id="ARBA00023152"/>
    </source>
</evidence>
<evidence type="ECO:0000256" key="3">
    <source>
        <dbReference type="ARBA" id="ARBA00022432"/>
    </source>
</evidence>
<evidence type="ECO:0000256" key="2">
    <source>
        <dbReference type="ARBA" id="ARBA00012028"/>
    </source>
</evidence>
<dbReference type="GO" id="GO:0004619">
    <property type="term" value="F:phosphoglycerate mutase activity"/>
    <property type="evidence" value="ECO:0007669"/>
    <property type="project" value="UniProtKB-EC"/>
</dbReference>
<dbReference type="SUPFAM" id="SSF53254">
    <property type="entry name" value="Phosphoglycerate mutase-like"/>
    <property type="match status" value="1"/>
</dbReference>
<evidence type="ECO:0000313" key="8">
    <source>
        <dbReference type="EMBL" id="ACI17176.1"/>
    </source>
</evidence>